<evidence type="ECO:0000256" key="2">
    <source>
        <dbReference type="ARBA" id="ARBA00009295"/>
    </source>
</evidence>
<dbReference type="AlphaFoldDB" id="A0A0L7KSF4"/>
<evidence type="ECO:0000256" key="7">
    <source>
        <dbReference type="ARBA" id="ARBA00022989"/>
    </source>
</evidence>
<comment type="subcellular location">
    <subcellularLocation>
        <location evidence="1">Membrane</location>
        <topology evidence="1">Multi-pass membrane protein</topology>
    </subcellularLocation>
</comment>
<keyword evidence="6" id="KW-0276">Fatty acid metabolism</keyword>
<evidence type="ECO:0000256" key="4">
    <source>
        <dbReference type="ARBA" id="ARBA00022692"/>
    </source>
</evidence>
<keyword evidence="3 13" id="KW-0444">Lipid biosynthesis</keyword>
<dbReference type="PRINTS" id="PR00075">
    <property type="entry name" value="FACDDSATRASE"/>
</dbReference>
<keyword evidence="8 13" id="KW-0560">Oxidoreductase</keyword>
<keyword evidence="9" id="KW-0408">Iron</keyword>
<keyword evidence="5" id="KW-0479">Metal-binding</keyword>
<dbReference type="InterPro" id="IPR005804">
    <property type="entry name" value="FA_desaturase_dom"/>
</dbReference>
<reference evidence="16 17" key="1">
    <citation type="journal article" date="2015" name="Genome Biol. Evol.">
        <title>The genome of winter moth (Operophtera brumata) provides a genomic perspective on sexual dimorphism and phenology.</title>
        <authorList>
            <person name="Derks M.F."/>
            <person name="Smit S."/>
            <person name="Salis L."/>
            <person name="Schijlen E."/>
            <person name="Bossers A."/>
            <person name="Mateman C."/>
            <person name="Pijl A.S."/>
            <person name="de Ridder D."/>
            <person name="Groenen M.A."/>
            <person name="Visser M.E."/>
            <person name="Megens H.J."/>
        </authorList>
    </citation>
    <scope>NUCLEOTIDE SEQUENCE [LARGE SCALE GENOMIC DNA]</scope>
    <source>
        <strain evidence="16">WM2013NL</strain>
        <tissue evidence="16">Head and thorax</tissue>
    </source>
</reference>
<feature type="transmembrane region" description="Helical" evidence="14">
    <location>
        <begin position="61"/>
        <end position="81"/>
    </location>
</feature>
<comment type="domain">
    <text evidence="13">The histidine box domains are involved in binding the catalytic metal ions.</text>
</comment>
<gene>
    <name evidence="16" type="ORF">OBRU01_21559</name>
</gene>
<evidence type="ECO:0000256" key="1">
    <source>
        <dbReference type="ARBA" id="ARBA00004141"/>
    </source>
</evidence>
<evidence type="ECO:0000256" key="6">
    <source>
        <dbReference type="ARBA" id="ARBA00022832"/>
    </source>
</evidence>
<feature type="transmembrane region" description="Helical" evidence="14">
    <location>
        <begin position="179"/>
        <end position="198"/>
    </location>
</feature>
<evidence type="ECO:0000256" key="12">
    <source>
        <dbReference type="ARBA" id="ARBA00023160"/>
    </source>
</evidence>
<comment type="caution">
    <text evidence="16">The sequence shown here is derived from an EMBL/GenBank/DDBJ whole genome shotgun (WGS) entry which is preliminary data.</text>
</comment>
<keyword evidence="4 13" id="KW-0812">Transmembrane</keyword>
<evidence type="ECO:0000256" key="5">
    <source>
        <dbReference type="ARBA" id="ARBA00022723"/>
    </source>
</evidence>
<dbReference type="GO" id="GO:0004768">
    <property type="term" value="F:stearoyl-CoA 9-desaturase activity"/>
    <property type="evidence" value="ECO:0007669"/>
    <property type="project" value="TreeGrafter"/>
</dbReference>
<comment type="cofactor">
    <cofactor evidence="13">
        <name>Fe(2+)</name>
        <dbReference type="ChEBI" id="CHEBI:29033"/>
    </cofactor>
</comment>
<name>A0A0L7KSF4_OPEBR</name>
<comment type="similarity">
    <text evidence="2 13">Belongs to the fatty acid desaturase type 1 family.</text>
</comment>
<dbReference type="EMBL" id="JTDY01006225">
    <property type="protein sequence ID" value="KOB66183.1"/>
    <property type="molecule type" value="Genomic_DNA"/>
</dbReference>
<evidence type="ECO:0000256" key="11">
    <source>
        <dbReference type="ARBA" id="ARBA00023136"/>
    </source>
</evidence>
<evidence type="ECO:0000256" key="13">
    <source>
        <dbReference type="RuleBase" id="RU000581"/>
    </source>
</evidence>
<keyword evidence="7 14" id="KW-1133">Transmembrane helix</keyword>
<keyword evidence="17" id="KW-1185">Reference proteome</keyword>
<feature type="transmembrane region" description="Helical" evidence="14">
    <location>
        <begin position="36"/>
        <end position="54"/>
    </location>
</feature>
<keyword evidence="12 13" id="KW-0275">Fatty acid biosynthesis</keyword>
<evidence type="ECO:0000313" key="16">
    <source>
        <dbReference type="EMBL" id="KOB66183.1"/>
    </source>
</evidence>
<evidence type="ECO:0000256" key="9">
    <source>
        <dbReference type="ARBA" id="ARBA00023004"/>
    </source>
</evidence>
<feature type="domain" description="Fatty acid desaturase" evidence="15">
    <location>
        <begin position="59"/>
        <end position="264"/>
    </location>
</feature>
<sequence>MLLSSTKDELDVTEAPELEIEAREKHYRQRYIPKHVILFLYVHLSGLYGLYLAFTAARWETIGLTIVLNYASIVGITAGAHRLWSHRAYKAKLPLQILLAAMTSLAFQFSTITWVRDHRAHHKFSDTDADPHNSKKGLFFSHMGWLMMDKNPAIKRKAKGIDLSDVYNNPVLRFQHDNFIIVGGLACFVVPPLIPLLWGESLWVAWHMNLARYMFSLHPIFLINSAAHKWGNKPYDRSIAPSQNIGVSIANLGEGFHNYHHTFPFDYRAAELGNIFNPTTKFIDLFAWLGWAYDLKTASHDLVTNRAKRTGDGTLWNRECA</sequence>
<feature type="transmembrane region" description="Helical" evidence="14">
    <location>
        <begin position="93"/>
        <end position="115"/>
    </location>
</feature>
<evidence type="ECO:0000256" key="3">
    <source>
        <dbReference type="ARBA" id="ARBA00022516"/>
    </source>
</evidence>
<evidence type="ECO:0000313" key="17">
    <source>
        <dbReference type="Proteomes" id="UP000037510"/>
    </source>
</evidence>
<dbReference type="Pfam" id="PF00487">
    <property type="entry name" value="FA_desaturase"/>
    <property type="match status" value="1"/>
</dbReference>
<evidence type="ECO:0000256" key="14">
    <source>
        <dbReference type="SAM" id="Phobius"/>
    </source>
</evidence>
<protein>
    <submittedName>
        <fullName evidence="16">Desaturase 4</fullName>
    </submittedName>
</protein>
<keyword evidence="10" id="KW-0443">Lipid metabolism</keyword>
<evidence type="ECO:0000256" key="8">
    <source>
        <dbReference type="ARBA" id="ARBA00023002"/>
    </source>
</evidence>
<dbReference type="GO" id="GO:0005506">
    <property type="term" value="F:iron ion binding"/>
    <property type="evidence" value="ECO:0007669"/>
    <property type="project" value="TreeGrafter"/>
</dbReference>
<accession>A0A0L7KSF4</accession>
<dbReference type="PANTHER" id="PTHR11351:SF31">
    <property type="entry name" value="DESATURASE 1, ISOFORM A-RELATED"/>
    <property type="match status" value="1"/>
</dbReference>
<dbReference type="GO" id="GO:0006636">
    <property type="term" value="P:unsaturated fatty acid biosynthetic process"/>
    <property type="evidence" value="ECO:0007669"/>
    <property type="project" value="TreeGrafter"/>
</dbReference>
<keyword evidence="11 14" id="KW-0472">Membrane</keyword>
<evidence type="ECO:0000259" key="15">
    <source>
        <dbReference type="Pfam" id="PF00487"/>
    </source>
</evidence>
<dbReference type="GO" id="GO:0005789">
    <property type="term" value="C:endoplasmic reticulum membrane"/>
    <property type="evidence" value="ECO:0007669"/>
    <property type="project" value="TreeGrafter"/>
</dbReference>
<dbReference type="PANTHER" id="PTHR11351">
    <property type="entry name" value="ACYL-COA DESATURASE"/>
    <property type="match status" value="1"/>
</dbReference>
<dbReference type="PROSITE" id="PS00476">
    <property type="entry name" value="FATTY_ACID_DESATUR_1"/>
    <property type="match status" value="1"/>
</dbReference>
<dbReference type="InterPro" id="IPR015876">
    <property type="entry name" value="Acyl-CoA_DS"/>
</dbReference>
<dbReference type="CDD" id="cd03505">
    <property type="entry name" value="Delta9-FADS-like"/>
    <property type="match status" value="1"/>
</dbReference>
<dbReference type="STRING" id="104452.A0A0L7KSF4"/>
<dbReference type="Proteomes" id="UP000037510">
    <property type="component" value="Unassembled WGS sequence"/>
</dbReference>
<dbReference type="InterPro" id="IPR001522">
    <property type="entry name" value="FADS-1_CS"/>
</dbReference>
<proteinExistence type="inferred from homology"/>
<evidence type="ECO:0000256" key="10">
    <source>
        <dbReference type="ARBA" id="ARBA00023098"/>
    </source>
</evidence>
<organism evidence="16 17">
    <name type="scientific">Operophtera brumata</name>
    <name type="common">Winter moth</name>
    <name type="synonym">Phalaena brumata</name>
    <dbReference type="NCBI Taxonomy" id="104452"/>
    <lineage>
        <taxon>Eukaryota</taxon>
        <taxon>Metazoa</taxon>
        <taxon>Ecdysozoa</taxon>
        <taxon>Arthropoda</taxon>
        <taxon>Hexapoda</taxon>
        <taxon>Insecta</taxon>
        <taxon>Pterygota</taxon>
        <taxon>Neoptera</taxon>
        <taxon>Endopterygota</taxon>
        <taxon>Lepidoptera</taxon>
        <taxon>Glossata</taxon>
        <taxon>Ditrysia</taxon>
        <taxon>Geometroidea</taxon>
        <taxon>Geometridae</taxon>
        <taxon>Larentiinae</taxon>
        <taxon>Operophtera</taxon>
    </lineage>
</organism>